<protein>
    <submittedName>
        <fullName evidence="2">Uncharacterized protein</fullName>
    </submittedName>
</protein>
<keyword evidence="3" id="KW-1185">Reference proteome</keyword>
<organism evidence="2 3">
    <name type="scientific">Ancylostoma ceylanicum</name>
    <dbReference type="NCBI Taxonomy" id="53326"/>
    <lineage>
        <taxon>Eukaryota</taxon>
        <taxon>Metazoa</taxon>
        <taxon>Ecdysozoa</taxon>
        <taxon>Nematoda</taxon>
        <taxon>Chromadorea</taxon>
        <taxon>Rhabditida</taxon>
        <taxon>Rhabditina</taxon>
        <taxon>Rhabditomorpha</taxon>
        <taxon>Strongyloidea</taxon>
        <taxon>Ancylostomatidae</taxon>
        <taxon>Ancylostomatinae</taxon>
        <taxon>Ancylostoma</taxon>
    </lineage>
</organism>
<comment type="caution">
    <text evidence="2">The sequence shown here is derived from an EMBL/GenBank/DDBJ whole genome shotgun (WGS) entry which is preliminary data.</text>
</comment>
<feature type="region of interest" description="Disordered" evidence="1">
    <location>
        <begin position="20"/>
        <end position="42"/>
    </location>
</feature>
<dbReference type="Proteomes" id="UP000024635">
    <property type="component" value="Unassembled WGS sequence"/>
</dbReference>
<proteinExistence type="predicted"/>
<evidence type="ECO:0000313" key="3">
    <source>
        <dbReference type="Proteomes" id="UP000024635"/>
    </source>
</evidence>
<dbReference type="AlphaFoldDB" id="A0A016T0A0"/>
<evidence type="ECO:0000313" key="2">
    <source>
        <dbReference type="EMBL" id="EYB96145.1"/>
    </source>
</evidence>
<accession>A0A016T0A0</accession>
<dbReference type="EMBL" id="JARK01001489">
    <property type="protein sequence ID" value="EYB96145.1"/>
    <property type="molecule type" value="Genomic_DNA"/>
</dbReference>
<reference evidence="3" key="1">
    <citation type="journal article" date="2015" name="Nat. Genet.">
        <title>The genome and transcriptome of the zoonotic hookworm Ancylostoma ceylanicum identify infection-specific gene families.</title>
        <authorList>
            <person name="Schwarz E.M."/>
            <person name="Hu Y."/>
            <person name="Antoshechkin I."/>
            <person name="Miller M.M."/>
            <person name="Sternberg P.W."/>
            <person name="Aroian R.V."/>
        </authorList>
    </citation>
    <scope>NUCLEOTIDE SEQUENCE</scope>
    <source>
        <strain evidence="3">HY135</strain>
    </source>
</reference>
<name>A0A016T0A0_9BILA</name>
<evidence type="ECO:0000256" key="1">
    <source>
        <dbReference type="SAM" id="MobiDB-lite"/>
    </source>
</evidence>
<sequence>MSSLFYGHMEELVLSAPKVDHLDQPGRPPLKRLAPEAGRQKRAGKGNIFRLCATFFSWPLWQSIANRRLSGFSFGLGVFKE</sequence>
<gene>
    <name evidence="2" type="primary">Acey_s0153.g2931</name>
    <name evidence="2" type="ORF">Y032_0153g2931</name>
</gene>